<keyword evidence="6" id="KW-1185">Reference proteome</keyword>
<feature type="signal peptide" evidence="3">
    <location>
        <begin position="1"/>
        <end position="27"/>
    </location>
</feature>
<dbReference type="Proteomes" id="UP001634747">
    <property type="component" value="Unassembled WGS sequence"/>
</dbReference>
<keyword evidence="1" id="KW-0378">Hydrolase</keyword>
<feature type="domain" description="Peptidase S9 prolyl oligopeptidase catalytic" evidence="4">
    <location>
        <begin position="507"/>
        <end position="706"/>
    </location>
</feature>
<dbReference type="Pfam" id="PF00326">
    <property type="entry name" value="Peptidase_S9"/>
    <property type="match status" value="1"/>
</dbReference>
<dbReference type="SUPFAM" id="SSF82171">
    <property type="entry name" value="DPP6 N-terminal domain-like"/>
    <property type="match status" value="1"/>
</dbReference>
<keyword evidence="3" id="KW-0732">Signal</keyword>
<accession>A0ABW9KN22</accession>
<proteinExistence type="predicted"/>
<dbReference type="InterPro" id="IPR011042">
    <property type="entry name" value="6-blade_b-propeller_TolB-like"/>
</dbReference>
<keyword evidence="2" id="KW-0645">Protease</keyword>
<protein>
    <submittedName>
        <fullName evidence="5">S9 family peptidase</fullName>
    </submittedName>
</protein>
<dbReference type="PANTHER" id="PTHR42776:SF27">
    <property type="entry name" value="DIPEPTIDYL PEPTIDASE FAMILY MEMBER 6"/>
    <property type="match status" value="1"/>
</dbReference>
<dbReference type="RefSeq" id="WP_263412507.1">
    <property type="nucleotide sequence ID" value="NZ_BAABBH010000001.1"/>
</dbReference>
<reference evidence="5 6" key="1">
    <citation type="submission" date="2024-12" db="EMBL/GenBank/DDBJ databases">
        <authorList>
            <person name="Lee Y."/>
        </authorList>
    </citation>
    <scope>NUCLEOTIDE SEQUENCE [LARGE SCALE GENOMIC DNA]</scope>
    <source>
        <strain evidence="5 6">03SUJ4</strain>
    </source>
</reference>
<name>A0ABW9KN22_9BACT</name>
<dbReference type="PANTHER" id="PTHR42776">
    <property type="entry name" value="SERINE PEPTIDASE S9 FAMILY MEMBER"/>
    <property type="match status" value="1"/>
</dbReference>
<keyword evidence="2" id="KW-0720">Serine protease</keyword>
<dbReference type="InterPro" id="IPR029058">
    <property type="entry name" value="AB_hydrolase_fold"/>
</dbReference>
<feature type="chain" id="PRO_5046717358" evidence="3">
    <location>
        <begin position="28"/>
        <end position="707"/>
    </location>
</feature>
<dbReference type="Pfam" id="PF07676">
    <property type="entry name" value="PD40"/>
    <property type="match status" value="1"/>
</dbReference>
<comment type="caution">
    <text evidence="5">The sequence shown here is derived from an EMBL/GenBank/DDBJ whole genome shotgun (WGS) entry which is preliminary data.</text>
</comment>
<dbReference type="Gene3D" id="2.120.10.30">
    <property type="entry name" value="TolB, C-terminal domain"/>
    <property type="match status" value="2"/>
</dbReference>
<dbReference type="InterPro" id="IPR011659">
    <property type="entry name" value="WD40"/>
</dbReference>
<sequence length="707" mass="77060">MRLIRTRASLAALAAGLLFATPYRSLAQSAAAGLPPITLDEYLNTTEIVAAELSPDGSAAVFGTNSPDWSHDRFEKRLWLWRRGARPLMPLTSAGDDGQPEWSPDGQYVAFVSDRPLPATQKPAGDGNDKDKTGRIWILPVHGGEAFPLYREPLRLHAFSWAPKGNVVVFSVMEPLSKNADEAYKKEWKDTVEWRNKDRGDTLLALAVDAAEHVNQQTPMAHEDPKVPADQPAYPQGSKVIAHSTLGIGDIAVSPAGDQVAFETGPVADRLEDPANTELFTVAFSGGTPHQVTHNEGLEGQLAWDPAGKTIYVLVRAAGGSIDGPYQDVQGRVYGIDAASGTSHRLGSKFDGSWENLTISRDGRIFAIGLKGTNRLVYQLHGDEAKLVAQTPGAYGRLSIADHGGSMLFTHSAIGEPTQVYLAAQPGSMDKPEAITAFNLVFAQRAKPEWQPFTWKGEDGTPVEGVLIYPPGVKNAKRLRMLTLIHGGPADADGNRFGANWYDWAGLAAAQGWLVFRPNYRGSTGYGDTFQLGIRPHLVSAPGKDILSGVDALVQQGIADPDHLAIGGYSYGGYMTNWIITQTTRFKAAVTGAGAVEHAANWGFDDLTFDDAWYLSGSPWEKPELYESEAALFQMNKVKTPTHMVGGDVDNRVSFFEQIVFERALARLNVPRALLQFPGENHPLGNNPWHGYIKVREELKWLDKYAK</sequence>
<gene>
    <name evidence="5" type="ORF">ACK2TP_09465</name>
</gene>
<dbReference type="InterPro" id="IPR001375">
    <property type="entry name" value="Peptidase_S9_cat"/>
</dbReference>
<evidence type="ECO:0000256" key="1">
    <source>
        <dbReference type="ARBA" id="ARBA00022801"/>
    </source>
</evidence>
<evidence type="ECO:0000259" key="4">
    <source>
        <dbReference type="Pfam" id="PF00326"/>
    </source>
</evidence>
<evidence type="ECO:0000313" key="5">
    <source>
        <dbReference type="EMBL" id="MFN2975990.1"/>
    </source>
</evidence>
<organism evidence="5 6">
    <name type="scientific">Terriglobus aquaticus</name>
    <dbReference type="NCBI Taxonomy" id="940139"/>
    <lineage>
        <taxon>Bacteria</taxon>
        <taxon>Pseudomonadati</taxon>
        <taxon>Acidobacteriota</taxon>
        <taxon>Terriglobia</taxon>
        <taxon>Terriglobales</taxon>
        <taxon>Acidobacteriaceae</taxon>
        <taxon>Terriglobus</taxon>
    </lineage>
</organism>
<evidence type="ECO:0000313" key="6">
    <source>
        <dbReference type="Proteomes" id="UP001634747"/>
    </source>
</evidence>
<dbReference type="SUPFAM" id="SSF53474">
    <property type="entry name" value="alpha/beta-Hydrolases"/>
    <property type="match status" value="1"/>
</dbReference>
<evidence type="ECO:0000256" key="2">
    <source>
        <dbReference type="ARBA" id="ARBA00022825"/>
    </source>
</evidence>
<evidence type="ECO:0000256" key="3">
    <source>
        <dbReference type="SAM" id="SignalP"/>
    </source>
</evidence>
<dbReference type="EMBL" id="JBJYXY010000001">
    <property type="protein sequence ID" value="MFN2975990.1"/>
    <property type="molecule type" value="Genomic_DNA"/>
</dbReference>
<dbReference type="Gene3D" id="3.40.50.1820">
    <property type="entry name" value="alpha/beta hydrolase"/>
    <property type="match status" value="1"/>
</dbReference>